<dbReference type="Pfam" id="PF09500">
    <property type="entry name" value="YiiD_C"/>
    <property type="match status" value="1"/>
</dbReference>
<gene>
    <name evidence="2" type="ordered locus">Sden_3446</name>
</gene>
<feature type="domain" description="Thioesterase putative" evidence="1">
    <location>
        <begin position="31"/>
        <end position="188"/>
    </location>
</feature>
<proteinExistence type="predicted"/>
<accession>Q12IK5</accession>
<dbReference type="HOGENOM" id="CLU_112070_0_1_6"/>
<protein>
    <submittedName>
        <fullName evidence="2">Thioesterase, putative</fullName>
    </submittedName>
</protein>
<dbReference type="InterPro" id="IPR029069">
    <property type="entry name" value="HotDog_dom_sf"/>
</dbReference>
<dbReference type="KEGG" id="sdn:Sden_3446"/>
<evidence type="ECO:0000313" key="3">
    <source>
        <dbReference type="Proteomes" id="UP000001982"/>
    </source>
</evidence>
<dbReference type="AlphaFoldDB" id="Q12IK5"/>
<reference evidence="2 3" key="1">
    <citation type="submission" date="2006-03" db="EMBL/GenBank/DDBJ databases">
        <title>Complete sequence of Shewanella denitrificans OS217.</title>
        <authorList>
            <consortium name="US DOE Joint Genome Institute"/>
            <person name="Copeland A."/>
            <person name="Lucas S."/>
            <person name="Lapidus A."/>
            <person name="Barry K."/>
            <person name="Detter J.C."/>
            <person name="Glavina del Rio T."/>
            <person name="Hammon N."/>
            <person name="Israni S."/>
            <person name="Dalin E."/>
            <person name="Tice H."/>
            <person name="Pitluck S."/>
            <person name="Brettin T."/>
            <person name="Bruce D."/>
            <person name="Han C."/>
            <person name="Tapia R."/>
            <person name="Gilna P."/>
            <person name="Kiss H."/>
            <person name="Schmutz J."/>
            <person name="Larimer F."/>
            <person name="Land M."/>
            <person name="Hauser L."/>
            <person name="Kyrpides N."/>
            <person name="Lykidis A."/>
            <person name="Richardson P."/>
        </authorList>
    </citation>
    <scope>NUCLEOTIDE SEQUENCE [LARGE SCALE GENOMIC DNA]</scope>
    <source>
        <strain evidence="3">OS217 / ATCC BAA-1090 / DSM 15013</strain>
    </source>
</reference>
<dbReference type="Proteomes" id="UP000001982">
    <property type="component" value="Chromosome"/>
</dbReference>
<dbReference type="SUPFAM" id="SSF54637">
    <property type="entry name" value="Thioesterase/thiol ester dehydrase-isomerase"/>
    <property type="match status" value="1"/>
</dbReference>
<dbReference type="Gene3D" id="3.10.129.10">
    <property type="entry name" value="Hotdog Thioesterase"/>
    <property type="match status" value="1"/>
</dbReference>
<evidence type="ECO:0000313" key="2">
    <source>
        <dbReference type="EMBL" id="ABE56721.1"/>
    </source>
</evidence>
<keyword evidence="3" id="KW-1185">Reference proteome</keyword>
<name>Q12IK5_SHEDO</name>
<dbReference type="InterPro" id="IPR012660">
    <property type="entry name" value="YiiD_C"/>
</dbReference>
<dbReference type="eggNOG" id="COG1246">
    <property type="taxonomic scope" value="Bacteria"/>
</dbReference>
<evidence type="ECO:0000259" key="1">
    <source>
        <dbReference type="Pfam" id="PF09500"/>
    </source>
</evidence>
<sequence length="192" mass="21504">MDSISTVAMTETAAETQDAKGCDLIKRDLLSQLERTWHQTIPVSEFMQIAPLSFDDEMFTVTAPLTPNINLHQTMFAGSIYTLMTLTGWGMVWLQQKRQGITADIVLADAKIKYHAPVTEAPMSQVIWPASTKAQLDSQTESQATAPLILNSDFADLYRRNKMSHHLEVHLYSGKILCATFNGRYVSLKKPI</sequence>
<organism evidence="2 3">
    <name type="scientific">Shewanella denitrificans (strain OS217 / ATCC BAA-1090 / DSM 15013)</name>
    <dbReference type="NCBI Taxonomy" id="318161"/>
    <lineage>
        <taxon>Bacteria</taxon>
        <taxon>Pseudomonadati</taxon>
        <taxon>Pseudomonadota</taxon>
        <taxon>Gammaproteobacteria</taxon>
        <taxon>Alteromonadales</taxon>
        <taxon>Shewanellaceae</taxon>
        <taxon>Shewanella</taxon>
    </lineage>
</organism>
<dbReference type="EMBL" id="CP000302">
    <property type="protein sequence ID" value="ABE56721.1"/>
    <property type="molecule type" value="Genomic_DNA"/>
</dbReference>
<dbReference type="STRING" id="318161.Sden_3446"/>
<dbReference type="NCBIfam" id="TIGR02447">
    <property type="entry name" value="yiiD_Cterm"/>
    <property type="match status" value="1"/>
</dbReference>